<protein>
    <submittedName>
        <fullName evidence="1">Uncharacterized protein</fullName>
    </submittedName>
</protein>
<name>A0ABV6Z8J2_9HYPH</name>
<organism evidence="1 2">
    <name type="scientific">Labrys neptuniae</name>
    <dbReference type="NCBI Taxonomy" id="376174"/>
    <lineage>
        <taxon>Bacteria</taxon>
        <taxon>Pseudomonadati</taxon>
        <taxon>Pseudomonadota</taxon>
        <taxon>Alphaproteobacteria</taxon>
        <taxon>Hyphomicrobiales</taxon>
        <taxon>Xanthobacteraceae</taxon>
        <taxon>Labrys</taxon>
    </lineage>
</organism>
<dbReference type="RefSeq" id="WP_394308362.1">
    <property type="nucleotide sequence ID" value="NZ_JBHGPK010000001.1"/>
</dbReference>
<sequence length="98" mass="10479">MASSYIVQAVGSTVMLTVTAPGPAWPPRYEQFYLSVAQARDIAADMIEAADKADANPDRAATLRSEITRLVDELNGLEGSGSKTCVVGIDFGKEHRHA</sequence>
<evidence type="ECO:0000313" key="1">
    <source>
        <dbReference type="EMBL" id="MFC2248512.1"/>
    </source>
</evidence>
<dbReference type="EMBL" id="JBHGPK010000001">
    <property type="protein sequence ID" value="MFC2248512.1"/>
    <property type="molecule type" value="Genomic_DNA"/>
</dbReference>
<dbReference type="Proteomes" id="UP001595190">
    <property type="component" value="Unassembled WGS sequence"/>
</dbReference>
<evidence type="ECO:0000313" key="2">
    <source>
        <dbReference type="Proteomes" id="UP001595190"/>
    </source>
</evidence>
<accession>A0ABV6Z8J2</accession>
<comment type="caution">
    <text evidence="1">The sequence shown here is derived from an EMBL/GenBank/DDBJ whole genome shotgun (WGS) entry which is preliminary data.</text>
</comment>
<proteinExistence type="predicted"/>
<gene>
    <name evidence="1" type="ORF">ACETRX_02690</name>
</gene>
<reference evidence="1 2" key="1">
    <citation type="submission" date="2024-09" db="EMBL/GenBank/DDBJ databases">
        <title>Description of Labrys sedimenti sp. nov., isolated from a diclofenac-degrading enrichment culture, and genome-based reclassification of Labrys portucalensis as a later heterotypic synonym of Labrys neptuniae.</title>
        <authorList>
            <person name="Tancsics A."/>
            <person name="Csepanyi A."/>
        </authorList>
    </citation>
    <scope>NUCLEOTIDE SEQUENCE [LARGE SCALE GENOMIC DNA]</scope>
    <source>
        <strain evidence="1 2">LMG 23412</strain>
    </source>
</reference>